<dbReference type="EnsemblMetazoa" id="XM_016800867.2">
    <property type="protein sequence ID" value="XP_016656356.2"/>
    <property type="gene ID" value="LOC107882485"/>
</dbReference>
<proteinExistence type="predicted"/>
<dbReference type="EnsemblMetazoa" id="XM_016800866.2">
    <property type="protein sequence ID" value="XP_016656355.1"/>
    <property type="gene ID" value="LOC107882485"/>
</dbReference>
<name>A0A8R2H3B3_ACYPI</name>
<dbReference type="Proteomes" id="UP000007819">
    <property type="component" value="Chromosome X"/>
</dbReference>
<dbReference type="KEGG" id="api:107882485"/>
<reference evidence="3" key="1">
    <citation type="submission" date="2010-06" db="EMBL/GenBank/DDBJ databases">
        <authorList>
            <person name="Jiang H."/>
            <person name="Abraham K."/>
            <person name="Ali S."/>
            <person name="Alsbrooks S.L."/>
            <person name="Anim B.N."/>
            <person name="Anosike U.S."/>
            <person name="Attaway T."/>
            <person name="Bandaranaike D.P."/>
            <person name="Battles P.K."/>
            <person name="Bell S.N."/>
            <person name="Bell A.V."/>
            <person name="Beltran B."/>
            <person name="Bickham C."/>
            <person name="Bustamante Y."/>
            <person name="Caleb T."/>
            <person name="Canada A."/>
            <person name="Cardenas V."/>
            <person name="Carter K."/>
            <person name="Chacko J."/>
            <person name="Chandrabose M.N."/>
            <person name="Chavez D."/>
            <person name="Chavez A."/>
            <person name="Chen L."/>
            <person name="Chu H.-S."/>
            <person name="Claassen K.J."/>
            <person name="Cockrell R."/>
            <person name="Collins M."/>
            <person name="Cooper J.A."/>
            <person name="Cree A."/>
            <person name="Curry S.M."/>
            <person name="Da Y."/>
            <person name="Dao M.D."/>
            <person name="Das B."/>
            <person name="Davila M.-L."/>
            <person name="Davy-Carroll L."/>
            <person name="Denson S."/>
            <person name="Dinh H."/>
            <person name="Ebong V.E."/>
            <person name="Edwards J.R."/>
            <person name="Egan A."/>
            <person name="El-Daye J."/>
            <person name="Escobedo L."/>
            <person name="Fernandez S."/>
            <person name="Fernando P.R."/>
            <person name="Flagg N."/>
            <person name="Forbes L.D."/>
            <person name="Fowler R.G."/>
            <person name="Fu Q."/>
            <person name="Gabisi R.A."/>
            <person name="Ganer J."/>
            <person name="Garbino Pronczuk A."/>
            <person name="Garcia R.M."/>
            <person name="Garner T."/>
            <person name="Garrett T.E."/>
            <person name="Gonzalez D.A."/>
            <person name="Hamid H."/>
            <person name="Hawkins E.S."/>
            <person name="Hirani K."/>
            <person name="Hogues M.E."/>
            <person name="Hollins B."/>
            <person name="Hsiao C.-H."/>
            <person name="Jabil R."/>
            <person name="James M.L."/>
            <person name="Jhangiani S.N."/>
            <person name="Johnson B."/>
            <person name="Johnson Q."/>
            <person name="Joshi V."/>
            <person name="Kalu J.B."/>
            <person name="Kam C."/>
            <person name="Kashfia A."/>
            <person name="Keebler J."/>
            <person name="Kisamo H."/>
            <person name="Kovar C.L."/>
            <person name="Lago L.A."/>
            <person name="Lai C.-Y."/>
            <person name="Laidlaw J."/>
            <person name="Lara F."/>
            <person name="Le T.-K."/>
            <person name="Lee S.L."/>
            <person name="Legall F.H."/>
            <person name="Lemon S.J."/>
            <person name="Lewis L.R."/>
            <person name="Li B."/>
            <person name="Liu Y."/>
            <person name="Liu Y.-S."/>
            <person name="Lopez J."/>
            <person name="Lozado R.J."/>
            <person name="Lu J."/>
            <person name="Madu R.C."/>
            <person name="Maheshwari M."/>
            <person name="Maheshwari R."/>
            <person name="Malloy K."/>
            <person name="Martinez E."/>
            <person name="Mathew T."/>
            <person name="Mercado I.C."/>
            <person name="Mercado C."/>
            <person name="Meyer B."/>
            <person name="Montgomery K."/>
            <person name="Morgan M.B."/>
            <person name="Munidasa M."/>
            <person name="Nazareth L.V."/>
            <person name="Nelson J."/>
            <person name="Ng B.M."/>
            <person name="Nguyen N.B."/>
            <person name="Nguyen P.Q."/>
            <person name="Nguyen T."/>
            <person name="Obregon M."/>
            <person name="Okwuonu G.O."/>
            <person name="Onwere C.G."/>
            <person name="Orozco G."/>
            <person name="Parra A."/>
            <person name="Patel S."/>
            <person name="Patil S."/>
            <person name="Perez A."/>
            <person name="Perez Y."/>
            <person name="Pham C."/>
            <person name="Primus E.L."/>
            <person name="Pu L.-L."/>
            <person name="Puazo M."/>
            <person name="Qin X."/>
            <person name="Quiroz J.B."/>
            <person name="Reese J."/>
            <person name="Richards S."/>
            <person name="Rives C.M."/>
            <person name="Robberts R."/>
            <person name="Ruiz S.J."/>
            <person name="Ruiz M.J."/>
            <person name="Santibanez J."/>
            <person name="Schneider B.W."/>
            <person name="Sisson I."/>
            <person name="Smith M."/>
            <person name="Sodergren E."/>
            <person name="Song X.-Z."/>
            <person name="Song B.B."/>
            <person name="Summersgill H."/>
            <person name="Thelus R."/>
            <person name="Thornton R.D."/>
            <person name="Trejos Z.Y."/>
            <person name="Usmani K."/>
            <person name="Vattathil S."/>
            <person name="Villasana D."/>
            <person name="Walker D.L."/>
            <person name="Wang S."/>
            <person name="Wang K."/>
            <person name="White C.S."/>
            <person name="Williams A.C."/>
            <person name="Williamson J."/>
            <person name="Wilson K."/>
            <person name="Woghiren I.O."/>
            <person name="Woodworth J.R."/>
            <person name="Worley K.C."/>
            <person name="Wright R.A."/>
            <person name="Wu W."/>
            <person name="Young L."/>
            <person name="Zhang L."/>
            <person name="Zhang J."/>
            <person name="Zhu Y."/>
            <person name="Muzny D.M."/>
            <person name="Weinstock G."/>
            <person name="Gibbs R.A."/>
        </authorList>
    </citation>
    <scope>NUCLEOTIDE SEQUENCE [LARGE SCALE GENOMIC DNA]</scope>
    <source>
        <strain evidence="3">LSR1</strain>
    </source>
</reference>
<dbReference type="RefSeq" id="XP_016656355.1">
    <property type="nucleotide sequence ID" value="XM_016800866.1"/>
</dbReference>
<dbReference type="GeneID" id="107882485"/>
<evidence type="ECO:0000313" key="2">
    <source>
        <dbReference type="EnsemblMetazoa" id="XP_016656356.2"/>
    </source>
</evidence>
<accession>A0A8R2H3B3</accession>
<evidence type="ECO:0000313" key="3">
    <source>
        <dbReference type="Proteomes" id="UP000007819"/>
    </source>
</evidence>
<dbReference type="AlphaFoldDB" id="A0A8R2H3B3"/>
<protein>
    <submittedName>
        <fullName evidence="2">Uncharacterized protein</fullName>
    </submittedName>
</protein>
<reference evidence="2" key="2">
    <citation type="submission" date="2022-06" db="UniProtKB">
        <authorList>
            <consortium name="EnsemblMetazoa"/>
        </authorList>
    </citation>
    <scope>IDENTIFICATION</scope>
</reference>
<dbReference type="OrthoDB" id="6603587at2759"/>
<sequence>MDTLDIFMSNLSDEEKENFERHSQFYTSFDKNQMRPKGNQQKGNDDVENNDEEDFMDVLCESMDEIQPIKKKMKRSIDSPYQEVEVYEGTSNNNGKSNNCDKIIPKSVENLSKIVKDKRIVRHFNNDSSSDEISEDDENELEKEVTELSRIPPRQQCVNVNDVSTKCKFLIKNFKQCQSTVNVDTSHMPQDLDLLNYIKNMKQKCNVTFQFKKTQFYRSLVKSPSEIFNLKDGYAHIVEDTGMINLYNALKKFEKLQKYNIKFVKSKLGDKLKLYSANSDVCWDVVHLESNSSHDLLKYKLSYGQIPDNYISEVETIVCRILFCKLNDKGKKSTNNTNQFQNEDYDLLEGELELLIFNYWQMSTRDMLGYKEHLNRKKKKMVFYYMFKNLETNIIHYDVGENEKQKHMLMNFLKLYKSYAAFENPSLLTAASLAYVKNSAGKLVSFLGEQYDLWSGFFHTFNMHSTAFEHTIKALLEDRDIIFRYLFTRVLEIDNFNIAGTSKSLWFHGVTQKTTPELEDTIIKKKDVANCLSFYFCCPENVPRGLCIKMDNYYFLYIDLLVSFIINNNLYKYTRTLNAENLMHFFLLNDRNFHEIYLQILIPSFETKIMVTSMIIMINNHLSARLDGQFTKKLKMDIEVTYMFFKLIYLHLNYALAPAMLREGPALTDVQWASIFISDLDKMEMFYLNAMAWRDKPCMLGGAADDLDYNPETDDLDLLQNECHADVTCSDVTDDEESYFHSSDSETEGLDEIIDKILIEKKKERLLAECENLKQGQEQEIFDRKLSKIIQDRIQKVGYFNKLAENTPKKTATEGKNVGHVEVEKLMVNKVKSVMTLKDEREMVAAGVLDVYVLKNNETHVNSVNSPDTLKVFGLLSKNKIKTGRSSKGCVLCPNKIASYNMLVSENVAVSCCLTCIEVVANIIKQKIYSYEQLQEVLVWRIELRFKAPLLFNKNLKILTKMPQMLSHNDMYCCTYNKLHPNYGKILKRIDVFSHHFDHVNRSYLLVPTVNKNKIRFTN</sequence>
<keyword evidence="3" id="KW-1185">Reference proteome</keyword>
<evidence type="ECO:0000256" key="1">
    <source>
        <dbReference type="SAM" id="MobiDB-lite"/>
    </source>
</evidence>
<organism evidence="2 3">
    <name type="scientific">Acyrthosiphon pisum</name>
    <name type="common">Pea aphid</name>
    <dbReference type="NCBI Taxonomy" id="7029"/>
    <lineage>
        <taxon>Eukaryota</taxon>
        <taxon>Metazoa</taxon>
        <taxon>Ecdysozoa</taxon>
        <taxon>Arthropoda</taxon>
        <taxon>Hexapoda</taxon>
        <taxon>Insecta</taxon>
        <taxon>Pterygota</taxon>
        <taxon>Neoptera</taxon>
        <taxon>Paraneoptera</taxon>
        <taxon>Hemiptera</taxon>
        <taxon>Sternorrhyncha</taxon>
        <taxon>Aphidomorpha</taxon>
        <taxon>Aphidoidea</taxon>
        <taxon>Aphididae</taxon>
        <taxon>Macrosiphini</taxon>
        <taxon>Acyrthosiphon</taxon>
    </lineage>
</organism>
<feature type="region of interest" description="Disordered" evidence="1">
    <location>
        <begin position="1"/>
        <end position="50"/>
    </location>
</feature>